<keyword evidence="1" id="KW-1133">Transmembrane helix</keyword>
<dbReference type="Proteomes" id="UP001642540">
    <property type="component" value="Unassembled WGS sequence"/>
</dbReference>
<evidence type="ECO:0000256" key="1">
    <source>
        <dbReference type="SAM" id="Phobius"/>
    </source>
</evidence>
<keyword evidence="3" id="KW-1185">Reference proteome</keyword>
<reference evidence="2 3" key="1">
    <citation type="submission" date="2024-08" db="EMBL/GenBank/DDBJ databases">
        <authorList>
            <person name="Cucini C."/>
            <person name="Frati F."/>
        </authorList>
    </citation>
    <scope>NUCLEOTIDE SEQUENCE [LARGE SCALE GENOMIC DNA]</scope>
</reference>
<sequence length="262" mass="30255">MSLLKQMQIFGVLTIIMSVANVIVVWPECEVAVQQQRINFTGFFNETGNVTRNREFGNNWKSSELRLNPFQICYWVTINFLIYGGSSFGLSFAAFNLIFIFGFMSSEKFAYHVILFMVNFWFIFLVLRALEQASHMDKEEEDDVLSVIYVTFQLITYEEAAQQQLTYYKGVFKGIKNSTRYTDQNVRDDEKLLLSQAKELSNFEILLRACNIVTCTLQLIYNVKKGFGEASRWEKEQGDNISMIELSSMSALEARLRLAGLD</sequence>
<organism evidence="2 3">
    <name type="scientific">Orchesella dallaii</name>
    <dbReference type="NCBI Taxonomy" id="48710"/>
    <lineage>
        <taxon>Eukaryota</taxon>
        <taxon>Metazoa</taxon>
        <taxon>Ecdysozoa</taxon>
        <taxon>Arthropoda</taxon>
        <taxon>Hexapoda</taxon>
        <taxon>Collembola</taxon>
        <taxon>Entomobryomorpha</taxon>
        <taxon>Entomobryoidea</taxon>
        <taxon>Orchesellidae</taxon>
        <taxon>Orchesellinae</taxon>
        <taxon>Orchesella</taxon>
    </lineage>
</organism>
<feature type="transmembrane region" description="Helical" evidence="1">
    <location>
        <begin position="109"/>
        <end position="130"/>
    </location>
</feature>
<comment type="caution">
    <text evidence="2">The sequence shown here is derived from an EMBL/GenBank/DDBJ whole genome shotgun (WGS) entry which is preliminary data.</text>
</comment>
<accession>A0ABP1RGG8</accession>
<protein>
    <submittedName>
        <fullName evidence="2">Uncharacterized protein</fullName>
    </submittedName>
</protein>
<evidence type="ECO:0000313" key="3">
    <source>
        <dbReference type="Proteomes" id="UP001642540"/>
    </source>
</evidence>
<name>A0ABP1RGG8_9HEXA</name>
<gene>
    <name evidence="2" type="ORF">ODALV1_LOCUS21896</name>
</gene>
<evidence type="ECO:0000313" key="2">
    <source>
        <dbReference type="EMBL" id="CAL8127561.1"/>
    </source>
</evidence>
<proteinExistence type="predicted"/>
<keyword evidence="1" id="KW-0472">Membrane</keyword>
<feature type="transmembrane region" description="Helical" evidence="1">
    <location>
        <begin position="72"/>
        <end position="103"/>
    </location>
</feature>
<keyword evidence="1" id="KW-0812">Transmembrane</keyword>
<feature type="transmembrane region" description="Helical" evidence="1">
    <location>
        <begin position="6"/>
        <end position="27"/>
    </location>
</feature>
<dbReference type="EMBL" id="CAXLJM020000072">
    <property type="protein sequence ID" value="CAL8127561.1"/>
    <property type="molecule type" value="Genomic_DNA"/>
</dbReference>